<name>A0A1G7YZC6_9BACT</name>
<comment type="similarity">
    <text evidence="1">Belongs to the thioesterase PaaI family.</text>
</comment>
<evidence type="ECO:0000313" key="4">
    <source>
        <dbReference type="EMBL" id="SDH01659.1"/>
    </source>
</evidence>
<dbReference type="AlphaFoldDB" id="A0A1G7YZC6"/>
<evidence type="ECO:0000256" key="1">
    <source>
        <dbReference type="ARBA" id="ARBA00008324"/>
    </source>
</evidence>
<sequence>MFAKTVTVDSLQSFGENSIAHHIGIEFTEIGKDYVSAKMPVDKRTHQPFGILHGGASVVLAETLGSIASFLTIPENENKHAVGLEINANHLRPVKEGYVYGTVRPIHIGRTTHIWDIRITNEENKLVCISRLTVAIVNADR</sequence>
<protein>
    <submittedName>
        <fullName evidence="4">1,4-dihydroxy-2-naphthoyl-CoA hydrolase</fullName>
    </submittedName>
</protein>
<organism evidence="4 5">
    <name type="scientific">Dyadobacter soli</name>
    <dbReference type="NCBI Taxonomy" id="659014"/>
    <lineage>
        <taxon>Bacteria</taxon>
        <taxon>Pseudomonadati</taxon>
        <taxon>Bacteroidota</taxon>
        <taxon>Cytophagia</taxon>
        <taxon>Cytophagales</taxon>
        <taxon>Spirosomataceae</taxon>
        <taxon>Dyadobacter</taxon>
    </lineage>
</organism>
<keyword evidence="5" id="KW-1185">Reference proteome</keyword>
<keyword evidence="2 4" id="KW-0378">Hydrolase</keyword>
<gene>
    <name evidence="4" type="ORF">SAMN04487996_12715</name>
</gene>
<evidence type="ECO:0000313" key="5">
    <source>
        <dbReference type="Proteomes" id="UP000198748"/>
    </source>
</evidence>
<dbReference type="SUPFAM" id="SSF54637">
    <property type="entry name" value="Thioesterase/thiol ester dehydrase-isomerase"/>
    <property type="match status" value="1"/>
</dbReference>
<reference evidence="5" key="1">
    <citation type="submission" date="2016-10" db="EMBL/GenBank/DDBJ databases">
        <authorList>
            <person name="Varghese N."/>
            <person name="Submissions S."/>
        </authorList>
    </citation>
    <scope>NUCLEOTIDE SEQUENCE [LARGE SCALE GENOMIC DNA]</scope>
    <source>
        <strain evidence="5">DSM 25329</strain>
    </source>
</reference>
<dbReference type="Proteomes" id="UP000198748">
    <property type="component" value="Unassembled WGS sequence"/>
</dbReference>
<dbReference type="GO" id="GO:0005829">
    <property type="term" value="C:cytosol"/>
    <property type="evidence" value="ECO:0007669"/>
    <property type="project" value="TreeGrafter"/>
</dbReference>
<feature type="domain" description="Thioesterase" evidence="3">
    <location>
        <begin position="49"/>
        <end position="128"/>
    </location>
</feature>
<dbReference type="OrthoDB" id="9798208at2"/>
<dbReference type="RefSeq" id="WP_090157212.1">
    <property type="nucleotide sequence ID" value="NZ_FNAN01000027.1"/>
</dbReference>
<dbReference type="InterPro" id="IPR006683">
    <property type="entry name" value="Thioestr_dom"/>
</dbReference>
<dbReference type="Pfam" id="PF03061">
    <property type="entry name" value="4HBT"/>
    <property type="match status" value="1"/>
</dbReference>
<dbReference type="PANTHER" id="PTHR43240:SF5">
    <property type="entry name" value="1,4-DIHYDROXY-2-NAPHTHOYL-COA THIOESTERASE 1"/>
    <property type="match status" value="1"/>
</dbReference>
<dbReference type="Gene3D" id="3.10.129.10">
    <property type="entry name" value="Hotdog Thioesterase"/>
    <property type="match status" value="1"/>
</dbReference>
<dbReference type="InterPro" id="IPR003736">
    <property type="entry name" value="PAAI_dom"/>
</dbReference>
<dbReference type="EMBL" id="FNAN01000027">
    <property type="protein sequence ID" value="SDH01659.1"/>
    <property type="molecule type" value="Genomic_DNA"/>
</dbReference>
<dbReference type="InterPro" id="IPR029069">
    <property type="entry name" value="HotDog_dom_sf"/>
</dbReference>
<dbReference type="GO" id="GO:0061522">
    <property type="term" value="F:1,4-dihydroxy-2-naphthoyl-CoA thioesterase activity"/>
    <property type="evidence" value="ECO:0007669"/>
    <property type="project" value="TreeGrafter"/>
</dbReference>
<accession>A0A1G7YZC6</accession>
<dbReference type="CDD" id="cd03443">
    <property type="entry name" value="PaaI_thioesterase"/>
    <property type="match status" value="1"/>
</dbReference>
<evidence type="ECO:0000259" key="3">
    <source>
        <dbReference type="Pfam" id="PF03061"/>
    </source>
</evidence>
<dbReference type="STRING" id="659014.SAMN04487996_12715"/>
<dbReference type="NCBIfam" id="TIGR00369">
    <property type="entry name" value="unchar_dom_1"/>
    <property type="match status" value="1"/>
</dbReference>
<dbReference type="PANTHER" id="PTHR43240">
    <property type="entry name" value="1,4-DIHYDROXY-2-NAPHTHOYL-COA THIOESTERASE 1"/>
    <property type="match status" value="1"/>
</dbReference>
<proteinExistence type="inferred from homology"/>
<evidence type="ECO:0000256" key="2">
    <source>
        <dbReference type="ARBA" id="ARBA00022801"/>
    </source>
</evidence>